<proteinExistence type="inferred from homology"/>
<dbReference type="PROSITE" id="PS50222">
    <property type="entry name" value="EF_HAND_2"/>
    <property type="match status" value="1"/>
</dbReference>
<evidence type="ECO:0000313" key="14">
    <source>
        <dbReference type="Proteomes" id="UP000192578"/>
    </source>
</evidence>
<dbReference type="InterPro" id="IPR011992">
    <property type="entry name" value="EF-hand-dom_pair"/>
</dbReference>
<sequence>MMSEQRHQSRAEFQFHSANSHTSAVSSNGKTTVKTTTTRSSNNGDGLPKTATTTETRVRNGATDHDDVTADPFGASSLSPFDAEYARLATQFFQRFAAQSSVLRSGCLFSSCHKVRSSPKGADIVDGGPTSTANSAEPILKKVHALTQQSAPRPVPFGHVGGSSRRGYTVAAKTFAELRADCLQRGVLFEDSDFPAVSSSVFHTQRFMRQFEWKRPHQITPNPKLIVDGAKRFDMVQGELGDCWLVAAAADLTLNAGLLAKVVPHDQGFTQAEKYCGIFHFQLWRHGQWIDVVVDDRLPTYQGKLMFLHSPDNSEFWSALLEKAYAKVNGSYENLKGGTASEAMEDFTGGLSEFYELNKAPTNLFSLMEKSFQLGAMMSCSIEATAAQLESKLPNGLVMGHAYSITEVKMLDVMTPNKAGKIPCIRLRNPWGASEWKGAFSDGSKEWSFVPENVKKQLDVSFKEDGEFWMSFPDVLTHFDKLEICNLGPETMVSADMSFVRRHKVTWESNVFSGAWTRGVSAGGCRNFLDTFHLNPQYHITLRETDGADGLASCIVALMQKDRRKLKTQGLDLLTVGFAIYTLPPKAPTPLNKDFFRYNASVARSPAFVNSRQVTTRFRLPPGDYCIIPSTFEPNEEADFLLRLYSEVRIDMKEHDNGPAQVLAQTIKEVAPLLPVDRQQRDEVINLFEKIAGANQEIDANDLGVILSKGLKTHFNFKGFSPEIVRSMVTMSDIDFSGRLGLEEFTSLWATIKKWKDTFASYDKTKDGKIKMQHMREAMESAGYLVNNHVLRVIALRYGQTDQTIYFEDFVLCIVRLQRMISIFQSKDEMNLKSAIFSFDDWMLNTMYT</sequence>
<evidence type="ECO:0000256" key="3">
    <source>
        <dbReference type="ARBA" id="ARBA00022723"/>
    </source>
</evidence>
<dbReference type="InterPro" id="IPR033883">
    <property type="entry name" value="C2_III"/>
</dbReference>
<dbReference type="CDD" id="cd00044">
    <property type="entry name" value="CysPc"/>
    <property type="match status" value="1"/>
</dbReference>
<feature type="domain" description="EF-hand" evidence="12">
    <location>
        <begin position="750"/>
        <end position="785"/>
    </location>
</feature>
<dbReference type="InterPro" id="IPR038765">
    <property type="entry name" value="Papain-like_cys_pep_sf"/>
</dbReference>
<feature type="compositionally biased region" description="Polar residues" evidence="10">
    <location>
        <begin position="39"/>
        <end position="55"/>
    </location>
</feature>
<keyword evidence="3" id="KW-0479">Metal-binding</keyword>
<dbReference type="InterPro" id="IPR022682">
    <property type="entry name" value="Calpain_domain_III"/>
</dbReference>
<accession>A0A1W0WFN3</accession>
<evidence type="ECO:0000256" key="4">
    <source>
        <dbReference type="ARBA" id="ARBA00022737"/>
    </source>
</evidence>
<dbReference type="PANTHER" id="PTHR10183">
    <property type="entry name" value="CALPAIN"/>
    <property type="match status" value="1"/>
</dbReference>
<keyword evidence="4" id="KW-0677">Repeat</keyword>
<dbReference type="SMART" id="SM00720">
    <property type="entry name" value="calpain_III"/>
    <property type="match status" value="1"/>
</dbReference>
<evidence type="ECO:0000256" key="6">
    <source>
        <dbReference type="ARBA" id="ARBA00022807"/>
    </source>
</evidence>
<reference evidence="14" key="1">
    <citation type="submission" date="2017-01" db="EMBL/GenBank/DDBJ databases">
        <title>Comparative genomics of anhydrobiosis in the tardigrade Hypsibius dujardini.</title>
        <authorList>
            <person name="Yoshida Y."/>
            <person name="Koutsovoulos G."/>
            <person name="Laetsch D."/>
            <person name="Stevens L."/>
            <person name="Kumar S."/>
            <person name="Horikawa D."/>
            <person name="Ishino K."/>
            <person name="Komine S."/>
            <person name="Tomita M."/>
            <person name="Blaxter M."/>
            <person name="Arakawa K."/>
        </authorList>
    </citation>
    <scope>NUCLEOTIDE SEQUENCE [LARGE SCALE GENOMIC DNA]</scope>
    <source>
        <strain evidence="14">Z151</strain>
    </source>
</reference>
<dbReference type="InterPro" id="IPR000169">
    <property type="entry name" value="Pept_cys_AS"/>
</dbReference>
<evidence type="ECO:0000256" key="7">
    <source>
        <dbReference type="ARBA" id="ARBA00022837"/>
    </source>
</evidence>
<organism evidence="13 14">
    <name type="scientific">Hypsibius exemplaris</name>
    <name type="common">Freshwater tardigrade</name>
    <dbReference type="NCBI Taxonomy" id="2072580"/>
    <lineage>
        <taxon>Eukaryota</taxon>
        <taxon>Metazoa</taxon>
        <taxon>Ecdysozoa</taxon>
        <taxon>Tardigrada</taxon>
        <taxon>Eutardigrada</taxon>
        <taxon>Parachela</taxon>
        <taxon>Hypsibioidea</taxon>
        <taxon>Hypsibiidae</taxon>
        <taxon>Hypsibius</taxon>
    </lineage>
</organism>
<dbReference type="InterPro" id="IPR002048">
    <property type="entry name" value="EF_hand_dom"/>
</dbReference>
<evidence type="ECO:0000256" key="8">
    <source>
        <dbReference type="PIRSR" id="PIRSR622684-1"/>
    </source>
</evidence>
<dbReference type="PROSITE" id="PS50203">
    <property type="entry name" value="CALPAIN_CAT"/>
    <property type="match status" value="1"/>
</dbReference>
<keyword evidence="6 9" id="KW-0788">Thiol protease</keyword>
<evidence type="ECO:0000313" key="13">
    <source>
        <dbReference type="EMBL" id="OQV14025.1"/>
    </source>
</evidence>
<dbReference type="PROSITE" id="PS00139">
    <property type="entry name" value="THIOL_PROTEASE_CYS"/>
    <property type="match status" value="1"/>
</dbReference>
<dbReference type="GO" id="GO:0005509">
    <property type="term" value="F:calcium ion binding"/>
    <property type="evidence" value="ECO:0007669"/>
    <property type="project" value="InterPro"/>
</dbReference>
<keyword evidence="5 9" id="KW-0378">Hydrolase</keyword>
<keyword evidence="7" id="KW-0106">Calcium</keyword>
<evidence type="ECO:0000259" key="11">
    <source>
        <dbReference type="PROSITE" id="PS50203"/>
    </source>
</evidence>
<dbReference type="InterPro" id="IPR022683">
    <property type="entry name" value="Calpain_III"/>
</dbReference>
<dbReference type="Gene3D" id="1.10.238.10">
    <property type="entry name" value="EF-hand"/>
    <property type="match status" value="1"/>
</dbReference>
<feature type="compositionally biased region" description="Polar residues" evidence="10">
    <location>
        <begin position="16"/>
        <end position="29"/>
    </location>
</feature>
<dbReference type="AlphaFoldDB" id="A0A1W0WFN3"/>
<feature type="region of interest" description="Disordered" evidence="10">
    <location>
        <begin position="1"/>
        <end position="71"/>
    </location>
</feature>
<protein>
    <submittedName>
        <fullName evidence="13">Calpain-B</fullName>
    </submittedName>
</protein>
<dbReference type="OrthoDB" id="424753at2759"/>
<dbReference type="CDD" id="cd00214">
    <property type="entry name" value="Calpain_III"/>
    <property type="match status" value="1"/>
</dbReference>
<gene>
    <name evidence="13" type="ORF">BV898_11796</name>
</gene>
<dbReference type="FunFam" id="2.60.120.380:FF:000001">
    <property type="entry name" value="Calpain-1 catalytic subunit"/>
    <property type="match status" value="1"/>
</dbReference>
<dbReference type="GO" id="GO:0004198">
    <property type="term" value="F:calcium-dependent cysteine-type endopeptidase activity"/>
    <property type="evidence" value="ECO:0007669"/>
    <property type="project" value="InterPro"/>
</dbReference>
<evidence type="ECO:0000259" key="12">
    <source>
        <dbReference type="PROSITE" id="PS50222"/>
    </source>
</evidence>
<name>A0A1W0WFN3_HYPEX</name>
<feature type="compositionally biased region" description="Basic and acidic residues" evidence="10">
    <location>
        <begin position="1"/>
        <end position="10"/>
    </location>
</feature>
<dbReference type="Pfam" id="PF00648">
    <property type="entry name" value="Peptidase_C2"/>
    <property type="match status" value="1"/>
</dbReference>
<dbReference type="PANTHER" id="PTHR10183:SF433">
    <property type="entry name" value="CALPAIN-A-RELATED"/>
    <property type="match status" value="1"/>
</dbReference>
<dbReference type="PRINTS" id="PR00704">
    <property type="entry name" value="CALPAIN"/>
</dbReference>
<comment type="caution">
    <text evidence="13">The sequence shown here is derived from an EMBL/GenBank/DDBJ whole genome shotgun (WGS) entry which is preliminary data.</text>
</comment>
<dbReference type="FunFam" id="3.90.70.10:FF:000001">
    <property type="entry name" value="Calpain-1 catalytic subunit"/>
    <property type="match status" value="1"/>
</dbReference>
<dbReference type="Gene3D" id="3.90.70.10">
    <property type="entry name" value="Cysteine proteinases"/>
    <property type="match status" value="1"/>
</dbReference>
<dbReference type="InterPro" id="IPR036213">
    <property type="entry name" value="Calpain_III_sf"/>
</dbReference>
<dbReference type="SUPFAM" id="SSF49758">
    <property type="entry name" value="Calpain large subunit, middle domain (domain III)"/>
    <property type="match status" value="1"/>
</dbReference>
<keyword evidence="2 9" id="KW-0645">Protease</keyword>
<comment type="similarity">
    <text evidence="1">Belongs to the peptidase C2 family.</text>
</comment>
<dbReference type="Proteomes" id="UP000192578">
    <property type="component" value="Unassembled WGS sequence"/>
</dbReference>
<evidence type="ECO:0000256" key="1">
    <source>
        <dbReference type="ARBA" id="ARBA00007623"/>
    </source>
</evidence>
<dbReference type="SMART" id="SM00230">
    <property type="entry name" value="CysPc"/>
    <property type="match status" value="1"/>
</dbReference>
<dbReference type="SUPFAM" id="SSF54001">
    <property type="entry name" value="Cysteine proteinases"/>
    <property type="match status" value="1"/>
</dbReference>
<dbReference type="Gene3D" id="2.60.120.380">
    <property type="match status" value="1"/>
</dbReference>
<keyword evidence="14" id="KW-1185">Reference proteome</keyword>
<dbReference type="GO" id="GO:0006508">
    <property type="term" value="P:proteolysis"/>
    <property type="evidence" value="ECO:0007669"/>
    <property type="project" value="UniProtKB-KW"/>
</dbReference>
<dbReference type="Pfam" id="PF01067">
    <property type="entry name" value="Calpain_III"/>
    <property type="match status" value="1"/>
</dbReference>
<evidence type="ECO:0000256" key="2">
    <source>
        <dbReference type="ARBA" id="ARBA00022670"/>
    </source>
</evidence>
<dbReference type="EMBL" id="MTYJ01000112">
    <property type="protein sequence ID" value="OQV14025.1"/>
    <property type="molecule type" value="Genomic_DNA"/>
</dbReference>
<feature type="active site" evidence="8 9">
    <location>
        <position position="429"/>
    </location>
</feature>
<feature type="active site" evidence="8 9">
    <location>
        <position position="243"/>
    </location>
</feature>
<feature type="active site" evidence="8 9">
    <location>
        <position position="401"/>
    </location>
</feature>
<dbReference type="InterPro" id="IPR022684">
    <property type="entry name" value="Calpain_cysteine_protease"/>
</dbReference>
<feature type="compositionally biased region" description="Basic and acidic residues" evidence="10">
    <location>
        <begin position="56"/>
        <end position="68"/>
    </location>
</feature>
<evidence type="ECO:0000256" key="9">
    <source>
        <dbReference type="PROSITE-ProRule" id="PRU00239"/>
    </source>
</evidence>
<evidence type="ECO:0000256" key="10">
    <source>
        <dbReference type="SAM" id="MobiDB-lite"/>
    </source>
</evidence>
<dbReference type="InterPro" id="IPR001300">
    <property type="entry name" value="Peptidase_C2_calpain_cat"/>
</dbReference>
<evidence type="ECO:0000256" key="5">
    <source>
        <dbReference type="ARBA" id="ARBA00022801"/>
    </source>
</evidence>
<dbReference type="GO" id="GO:0005737">
    <property type="term" value="C:cytoplasm"/>
    <property type="evidence" value="ECO:0007669"/>
    <property type="project" value="TreeGrafter"/>
</dbReference>
<feature type="domain" description="Calpain catalytic" evidence="11">
    <location>
        <begin position="188"/>
        <end position="488"/>
    </location>
</feature>
<dbReference type="SUPFAM" id="SSF47473">
    <property type="entry name" value="EF-hand"/>
    <property type="match status" value="1"/>
</dbReference>